<feature type="transmembrane region" description="Helical" evidence="1">
    <location>
        <begin position="101"/>
        <end position="127"/>
    </location>
</feature>
<accession>A0A9P5HS90</accession>
<dbReference type="EMBL" id="JAANBB010000003">
    <property type="protein sequence ID" value="KAF7557791.1"/>
    <property type="molecule type" value="Genomic_DNA"/>
</dbReference>
<evidence type="ECO:0000256" key="1">
    <source>
        <dbReference type="SAM" id="Phobius"/>
    </source>
</evidence>
<feature type="transmembrane region" description="Helical" evidence="1">
    <location>
        <begin position="265"/>
        <end position="285"/>
    </location>
</feature>
<dbReference type="OrthoDB" id="5217806at2759"/>
<keyword evidence="3" id="KW-1185">Reference proteome</keyword>
<feature type="transmembrane region" description="Helical" evidence="1">
    <location>
        <begin position="139"/>
        <end position="161"/>
    </location>
</feature>
<gene>
    <name evidence="2" type="ORF">G7Z17_g429</name>
</gene>
<proteinExistence type="predicted"/>
<protein>
    <submittedName>
        <fullName evidence="2">Uncharacterized protein</fullName>
    </submittedName>
</protein>
<reference evidence="2" key="1">
    <citation type="submission" date="2020-03" db="EMBL/GenBank/DDBJ databases">
        <title>Draft Genome Sequence of Cylindrodendrum hubeiense.</title>
        <authorList>
            <person name="Buettner E."/>
            <person name="Kellner H."/>
        </authorList>
    </citation>
    <scope>NUCLEOTIDE SEQUENCE</scope>
    <source>
        <strain evidence="2">IHI 201604</strain>
    </source>
</reference>
<sequence length="314" mass="35384">MHTIDPWYYAHAGLTGVAIFTLFGVWIASFCAVRRRSDPARLAFSLLEVPLVIYALRLILIAVSDALAVRSLNLVYDADNEDEYLARAEDNFRLTLNIKTVAILFAAISNMVLLFALVELGNGLIFALERQRTRSQKNIRCLALLFGITILALGLAIFGMMQKVWPQAWDIATIELFDSISADLRTINRMTVAYAILDWITYVAVLIYASVVMNLYRNIKASRGCAIIYLTAAIIGVIRCTWILAHSIQTVYWPLEHPSTDAVLMLSIFLDIWMYSAIFGLLFVARMKKQGGLWTTEQPWMNVSTKPTSSDEEK</sequence>
<feature type="transmembrane region" description="Helical" evidence="1">
    <location>
        <begin position="42"/>
        <end position="63"/>
    </location>
</feature>
<feature type="transmembrane region" description="Helical" evidence="1">
    <location>
        <begin position="192"/>
        <end position="215"/>
    </location>
</feature>
<feature type="transmembrane region" description="Helical" evidence="1">
    <location>
        <begin position="227"/>
        <end position="245"/>
    </location>
</feature>
<keyword evidence="1" id="KW-1133">Transmembrane helix</keyword>
<feature type="transmembrane region" description="Helical" evidence="1">
    <location>
        <begin position="6"/>
        <end position="30"/>
    </location>
</feature>
<name>A0A9P5HS90_9HYPO</name>
<evidence type="ECO:0000313" key="3">
    <source>
        <dbReference type="Proteomes" id="UP000722485"/>
    </source>
</evidence>
<keyword evidence="1" id="KW-0812">Transmembrane</keyword>
<organism evidence="2 3">
    <name type="scientific">Cylindrodendrum hubeiense</name>
    <dbReference type="NCBI Taxonomy" id="595255"/>
    <lineage>
        <taxon>Eukaryota</taxon>
        <taxon>Fungi</taxon>
        <taxon>Dikarya</taxon>
        <taxon>Ascomycota</taxon>
        <taxon>Pezizomycotina</taxon>
        <taxon>Sordariomycetes</taxon>
        <taxon>Hypocreomycetidae</taxon>
        <taxon>Hypocreales</taxon>
        <taxon>Nectriaceae</taxon>
        <taxon>Cylindrodendrum</taxon>
    </lineage>
</organism>
<dbReference type="Proteomes" id="UP000722485">
    <property type="component" value="Unassembled WGS sequence"/>
</dbReference>
<dbReference type="AlphaFoldDB" id="A0A9P5HS90"/>
<comment type="caution">
    <text evidence="2">The sequence shown here is derived from an EMBL/GenBank/DDBJ whole genome shotgun (WGS) entry which is preliminary data.</text>
</comment>
<keyword evidence="1" id="KW-0472">Membrane</keyword>
<evidence type="ECO:0000313" key="2">
    <source>
        <dbReference type="EMBL" id="KAF7557791.1"/>
    </source>
</evidence>